<evidence type="ECO:0000313" key="3">
    <source>
        <dbReference type="Proteomes" id="UP000289841"/>
    </source>
</evidence>
<sequence>MSLYTELEEKRVILFEQYKKNRNKSYMFAIIGFVVAAVVVYIMSQTGNYDNSTSVIIILLVIIGITAIPFSIYNKKAKDLKKNFDNTIKNEIVNIVLKETLEDSSYNPQGYVPIETINSAGLVRRPDRFSGEDLITGSYNGVKFQVSDVDLKERHETRTKNGTIVTYRTYFKGRWYVYEFSKNFKQVLKIVERNSGTNTRALKKFETEMLEFNKKFSIYGSDEQFFYYVVNPYLIERLLILENQHRGSIYYCINNNKLHIGINDNSDSLEVDFSVPINEQTLKRFTEDIVLIKTIIEEFRLDDIKFTE</sequence>
<dbReference type="AlphaFoldDB" id="A0A449BDH8"/>
<feature type="transmembrane region" description="Helical" evidence="1">
    <location>
        <begin position="55"/>
        <end position="73"/>
    </location>
</feature>
<dbReference type="EMBL" id="LR215048">
    <property type="protein sequence ID" value="VEU80511.1"/>
    <property type="molecule type" value="Genomic_DNA"/>
</dbReference>
<keyword evidence="1" id="KW-1133">Transmembrane helix</keyword>
<gene>
    <name evidence="2" type="ORF">NCTC10138_00884</name>
</gene>
<dbReference type="STRING" id="1278311.GCA_000428705_00500"/>
<dbReference type="RefSeq" id="WP_026390166.1">
    <property type="nucleotide sequence ID" value="NZ_LR215048.1"/>
</dbReference>
<name>A0A449BDH8_HAPAX</name>
<keyword evidence="1" id="KW-0472">Membrane</keyword>
<accession>A0A449BDH8</accession>
<keyword evidence="3" id="KW-1185">Reference proteome</keyword>
<keyword evidence="1" id="KW-0812">Transmembrane</keyword>
<protein>
    <submittedName>
        <fullName evidence="2">Protein of uncharacterized function (DUF3137)</fullName>
    </submittedName>
</protein>
<dbReference type="OrthoDB" id="9790947at2"/>
<evidence type="ECO:0000313" key="2">
    <source>
        <dbReference type="EMBL" id="VEU80511.1"/>
    </source>
</evidence>
<reference evidence="2 3" key="1">
    <citation type="submission" date="2019-01" db="EMBL/GenBank/DDBJ databases">
        <authorList>
            <consortium name="Pathogen Informatics"/>
        </authorList>
    </citation>
    <scope>NUCLEOTIDE SEQUENCE [LARGE SCALE GENOMIC DNA]</scope>
    <source>
        <strain evidence="2 3">NCTC10138</strain>
    </source>
</reference>
<dbReference type="InterPro" id="IPR021484">
    <property type="entry name" value="DUF3137"/>
</dbReference>
<dbReference type="Pfam" id="PF11335">
    <property type="entry name" value="DUF3137"/>
    <property type="match status" value="1"/>
</dbReference>
<feature type="transmembrane region" description="Helical" evidence="1">
    <location>
        <begin position="26"/>
        <end position="43"/>
    </location>
</feature>
<organism evidence="2 3">
    <name type="scientific">Haploplasma axanthum</name>
    <name type="common">Acholeplasma axanthum</name>
    <dbReference type="NCBI Taxonomy" id="29552"/>
    <lineage>
        <taxon>Bacteria</taxon>
        <taxon>Bacillati</taxon>
        <taxon>Mycoplasmatota</taxon>
        <taxon>Mollicutes</taxon>
        <taxon>Acholeplasmatales</taxon>
        <taxon>Acholeplasmataceae</taxon>
        <taxon>Haploplasma</taxon>
    </lineage>
</organism>
<dbReference type="Proteomes" id="UP000289841">
    <property type="component" value="Chromosome"/>
</dbReference>
<evidence type="ECO:0000256" key="1">
    <source>
        <dbReference type="SAM" id="Phobius"/>
    </source>
</evidence>
<dbReference type="KEGG" id="aaxa:NCTC10138_00884"/>
<proteinExistence type="predicted"/>